<keyword evidence="3" id="KW-1185">Reference proteome</keyword>
<accession>A0AA35PJK4</accession>
<name>A0AA35PJK4_9SAUR</name>
<feature type="region of interest" description="Disordered" evidence="1">
    <location>
        <begin position="101"/>
        <end position="123"/>
    </location>
</feature>
<evidence type="ECO:0000256" key="1">
    <source>
        <dbReference type="SAM" id="MobiDB-lite"/>
    </source>
</evidence>
<dbReference type="Proteomes" id="UP001178461">
    <property type="component" value="Chromosome 13"/>
</dbReference>
<sequence length="123" mass="13853">MHHSGETVCGQIGSHPAYQMELVNGRPGHRINLRLHGQLRVQNDSQAVHLVLQGYSYPIQDQGVLHTCPPPPVPPKQYFCLVRIQPQSVRRHPSYNRLQAHKRLLDQASSPSSQESCSHSGHR</sequence>
<feature type="compositionally biased region" description="Low complexity" evidence="1">
    <location>
        <begin position="109"/>
        <end position="123"/>
    </location>
</feature>
<dbReference type="AlphaFoldDB" id="A0AA35PJK4"/>
<reference evidence="2" key="1">
    <citation type="submission" date="2022-12" db="EMBL/GenBank/DDBJ databases">
        <authorList>
            <person name="Alioto T."/>
            <person name="Alioto T."/>
            <person name="Gomez Garrido J."/>
        </authorList>
    </citation>
    <scope>NUCLEOTIDE SEQUENCE</scope>
</reference>
<dbReference type="EMBL" id="OX395138">
    <property type="protein sequence ID" value="CAI5791351.1"/>
    <property type="molecule type" value="Genomic_DNA"/>
</dbReference>
<evidence type="ECO:0000313" key="3">
    <source>
        <dbReference type="Proteomes" id="UP001178461"/>
    </source>
</evidence>
<organism evidence="2 3">
    <name type="scientific">Podarcis lilfordi</name>
    <name type="common">Lilford's wall lizard</name>
    <dbReference type="NCBI Taxonomy" id="74358"/>
    <lineage>
        <taxon>Eukaryota</taxon>
        <taxon>Metazoa</taxon>
        <taxon>Chordata</taxon>
        <taxon>Craniata</taxon>
        <taxon>Vertebrata</taxon>
        <taxon>Euteleostomi</taxon>
        <taxon>Lepidosauria</taxon>
        <taxon>Squamata</taxon>
        <taxon>Bifurcata</taxon>
        <taxon>Unidentata</taxon>
        <taxon>Episquamata</taxon>
        <taxon>Laterata</taxon>
        <taxon>Lacertibaenia</taxon>
        <taxon>Lacertidae</taxon>
        <taxon>Podarcis</taxon>
    </lineage>
</organism>
<proteinExistence type="predicted"/>
<evidence type="ECO:0000313" key="2">
    <source>
        <dbReference type="EMBL" id="CAI5791351.1"/>
    </source>
</evidence>
<gene>
    <name evidence="2" type="ORF">PODLI_1B038924</name>
</gene>
<protein>
    <submittedName>
        <fullName evidence="2">Uncharacterized protein</fullName>
    </submittedName>
</protein>